<dbReference type="PRINTS" id="PR00033">
    <property type="entry name" value="HTHASNC"/>
</dbReference>
<dbReference type="PROSITE" id="PS50956">
    <property type="entry name" value="HTH_ASNC_2"/>
    <property type="match status" value="1"/>
</dbReference>
<dbReference type="InterPro" id="IPR019885">
    <property type="entry name" value="Tscrpt_reg_HTH_AsnC-type_CS"/>
</dbReference>
<name>A0ABT4VIN0_9HYPH</name>
<dbReference type="Pfam" id="PF13404">
    <property type="entry name" value="HTH_AsnC-type"/>
    <property type="match status" value="1"/>
</dbReference>
<evidence type="ECO:0000256" key="1">
    <source>
        <dbReference type="ARBA" id="ARBA00023015"/>
    </source>
</evidence>
<dbReference type="InterPro" id="IPR019888">
    <property type="entry name" value="Tscrpt_reg_AsnC-like"/>
</dbReference>
<gene>
    <name evidence="5" type="ORF">OOZ53_04240</name>
</gene>
<dbReference type="Proteomes" id="UP001148313">
    <property type="component" value="Unassembled WGS sequence"/>
</dbReference>
<dbReference type="InterPro" id="IPR019887">
    <property type="entry name" value="Tscrpt_reg_AsnC/Lrp_C"/>
</dbReference>
<comment type="caution">
    <text evidence="5">The sequence shown here is derived from an EMBL/GenBank/DDBJ whole genome shotgun (WGS) entry which is preliminary data.</text>
</comment>
<evidence type="ECO:0000259" key="4">
    <source>
        <dbReference type="PROSITE" id="PS50956"/>
    </source>
</evidence>
<keyword evidence="6" id="KW-1185">Reference proteome</keyword>
<evidence type="ECO:0000256" key="3">
    <source>
        <dbReference type="ARBA" id="ARBA00023163"/>
    </source>
</evidence>
<dbReference type="InterPro" id="IPR011008">
    <property type="entry name" value="Dimeric_a/b-barrel"/>
</dbReference>
<dbReference type="InterPro" id="IPR036390">
    <property type="entry name" value="WH_DNA-bd_sf"/>
</dbReference>
<dbReference type="SMART" id="SM00344">
    <property type="entry name" value="HTH_ASNC"/>
    <property type="match status" value="1"/>
</dbReference>
<reference evidence="5" key="1">
    <citation type="submission" date="2022-11" db="EMBL/GenBank/DDBJ databases">
        <title>Hoeflea poritis sp. nov., isolated from scleractinian coral Porites lutea.</title>
        <authorList>
            <person name="Zhang G."/>
            <person name="Wei Q."/>
            <person name="Cai L."/>
        </authorList>
    </citation>
    <scope>NUCLEOTIDE SEQUENCE</scope>
    <source>
        <strain evidence="5">E7-10</strain>
    </source>
</reference>
<keyword evidence="1" id="KW-0805">Transcription regulation</keyword>
<accession>A0ABT4VIN0</accession>
<dbReference type="Pfam" id="PF01037">
    <property type="entry name" value="AsnC_trans_reg"/>
    <property type="match status" value="1"/>
</dbReference>
<proteinExistence type="predicted"/>
<feature type="domain" description="HTH asnC-type" evidence="4">
    <location>
        <begin position="1"/>
        <end position="64"/>
    </location>
</feature>
<dbReference type="SUPFAM" id="SSF54909">
    <property type="entry name" value="Dimeric alpha+beta barrel"/>
    <property type="match status" value="1"/>
</dbReference>
<dbReference type="Gene3D" id="1.10.10.10">
    <property type="entry name" value="Winged helix-like DNA-binding domain superfamily/Winged helix DNA-binding domain"/>
    <property type="match status" value="1"/>
</dbReference>
<sequence length="140" mass="15417">MDDTDRGLLRILMRDGRRSVSDLASDLGVSRATVQNRIARMTDRGTIAKFTVELGPDDEEAVISAFCLLKLIANDTRPTAAALRKIEGTGDIHSLSGSFDLIVEIRTHSLKKLDEILDDIRRVPDVAETVSSLRLAKVSR</sequence>
<keyword evidence="2" id="KW-0238">DNA-binding</keyword>
<dbReference type="EMBL" id="JAPJZH010000002">
    <property type="protein sequence ID" value="MDA4844543.1"/>
    <property type="molecule type" value="Genomic_DNA"/>
</dbReference>
<dbReference type="RefSeq" id="WP_271088073.1">
    <property type="nucleotide sequence ID" value="NZ_JAPJZH010000002.1"/>
</dbReference>
<evidence type="ECO:0000256" key="2">
    <source>
        <dbReference type="ARBA" id="ARBA00023125"/>
    </source>
</evidence>
<dbReference type="InterPro" id="IPR036388">
    <property type="entry name" value="WH-like_DNA-bd_sf"/>
</dbReference>
<dbReference type="PROSITE" id="PS00519">
    <property type="entry name" value="HTH_ASNC_1"/>
    <property type="match status" value="1"/>
</dbReference>
<protein>
    <submittedName>
        <fullName evidence="5">Lrp/AsnC family transcriptional regulator</fullName>
    </submittedName>
</protein>
<evidence type="ECO:0000313" key="6">
    <source>
        <dbReference type="Proteomes" id="UP001148313"/>
    </source>
</evidence>
<dbReference type="PANTHER" id="PTHR30154">
    <property type="entry name" value="LEUCINE-RESPONSIVE REGULATORY PROTEIN"/>
    <property type="match status" value="1"/>
</dbReference>
<dbReference type="Gene3D" id="3.30.70.920">
    <property type="match status" value="1"/>
</dbReference>
<dbReference type="InterPro" id="IPR000485">
    <property type="entry name" value="AsnC-type_HTH_dom"/>
</dbReference>
<keyword evidence="3" id="KW-0804">Transcription</keyword>
<organism evidence="5 6">
    <name type="scientific">Hoeflea poritis</name>
    <dbReference type="NCBI Taxonomy" id="2993659"/>
    <lineage>
        <taxon>Bacteria</taxon>
        <taxon>Pseudomonadati</taxon>
        <taxon>Pseudomonadota</taxon>
        <taxon>Alphaproteobacteria</taxon>
        <taxon>Hyphomicrobiales</taxon>
        <taxon>Rhizobiaceae</taxon>
        <taxon>Hoeflea</taxon>
    </lineage>
</organism>
<dbReference type="SUPFAM" id="SSF46785">
    <property type="entry name" value="Winged helix' DNA-binding domain"/>
    <property type="match status" value="1"/>
</dbReference>
<evidence type="ECO:0000313" key="5">
    <source>
        <dbReference type="EMBL" id="MDA4844543.1"/>
    </source>
</evidence>
<dbReference type="PANTHER" id="PTHR30154:SF34">
    <property type="entry name" value="TRANSCRIPTIONAL REGULATOR AZLB"/>
    <property type="match status" value="1"/>
</dbReference>